<evidence type="ECO:0000256" key="4">
    <source>
        <dbReference type="ARBA" id="ARBA00022793"/>
    </source>
</evidence>
<dbReference type="AlphaFoldDB" id="A0A031LLA8"/>
<gene>
    <name evidence="11" type="ORF">CM19_07560</name>
</gene>
<dbReference type="SMART" id="SM00934">
    <property type="entry name" value="OMPdecase"/>
    <property type="match status" value="1"/>
</dbReference>
<evidence type="ECO:0000256" key="7">
    <source>
        <dbReference type="ARBA" id="ARBA00033428"/>
    </source>
</evidence>
<dbReference type="RefSeq" id="WP_081801239.1">
    <property type="nucleotide sequence ID" value="NZ_JFZT01000044.1"/>
</dbReference>
<keyword evidence="5" id="KW-0665">Pyrimidine biosynthesis</keyword>
<dbReference type="EMBL" id="JFZT01000044">
    <property type="protein sequence ID" value="EZQ04832.1"/>
    <property type="molecule type" value="Genomic_DNA"/>
</dbReference>
<evidence type="ECO:0000256" key="9">
    <source>
        <dbReference type="PIRSR" id="PIRSR614732-2"/>
    </source>
</evidence>
<dbReference type="PANTHER" id="PTHR32119:SF2">
    <property type="entry name" value="OROTIDINE 5'-PHOSPHATE DECARBOXYLASE"/>
    <property type="match status" value="1"/>
</dbReference>
<feature type="binding site" evidence="9">
    <location>
        <position position="183"/>
    </location>
    <ligand>
        <name>substrate</name>
    </ligand>
</feature>
<keyword evidence="4" id="KW-0210">Decarboxylase</keyword>
<evidence type="ECO:0000256" key="6">
    <source>
        <dbReference type="ARBA" id="ARBA00023239"/>
    </source>
</evidence>
<proteinExistence type="predicted"/>
<dbReference type="InterPro" id="IPR001754">
    <property type="entry name" value="OMPdeCOase_dom"/>
</dbReference>
<organism evidence="11 12">
    <name type="scientific">Candidatus Acidianus copahuensis</name>
    <dbReference type="NCBI Taxonomy" id="1160895"/>
    <lineage>
        <taxon>Archaea</taxon>
        <taxon>Thermoproteota</taxon>
        <taxon>Thermoprotei</taxon>
        <taxon>Sulfolobales</taxon>
        <taxon>Sulfolobaceae</taxon>
        <taxon>Acidianus</taxon>
    </lineage>
</organism>
<evidence type="ECO:0000313" key="12">
    <source>
        <dbReference type="Proteomes" id="UP000024332"/>
    </source>
</evidence>
<dbReference type="CDD" id="cd04725">
    <property type="entry name" value="OMP_decarboxylase_like"/>
    <property type="match status" value="1"/>
</dbReference>
<dbReference type="Pfam" id="PF00215">
    <property type="entry name" value="OMPdecase"/>
    <property type="match status" value="1"/>
</dbReference>
<evidence type="ECO:0000259" key="10">
    <source>
        <dbReference type="SMART" id="SM00934"/>
    </source>
</evidence>
<evidence type="ECO:0000256" key="3">
    <source>
        <dbReference type="ARBA" id="ARBA00021923"/>
    </source>
</evidence>
<dbReference type="SUPFAM" id="SSF51366">
    <property type="entry name" value="Ribulose-phoshate binding barrel"/>
    <property type="match status" value="1"/>
</dbReference>
<dbReference type="STRING" id="1160895.CM19_07560"/>
<feature type="active site" description="For OMPdecase activity" evidence="8">
    <location>
        <position position="56"/>
    </location>
</feature>
<feature type="active site" description="For OMPdecase activity" evidence="8">
    <location>
        <position position="61"/>
    </location>
</feature>
<dbReference type="UniPathway" id="UPA00070">
    <property type="reaction ID" value="UER00120"/>
</dbReference>
<dbReference type="EC" id="4.1.1.23" evidence="2"/>
<dbReference type="OrthoDB" id="94124at2157"/>
<protein>
    <recommendedName>
        <fullName evidence="3">Orotidine 5'-phosphate decarboxylase</fullName>
        <ecNumber evidence="2">4.1.1.23</ecNumber>
    </recommendedName>
    <alternativeName>
        <fullName evidence="7">OMP decarboxylase</fullName>
    </alternativeName>
</protein>
<dbReference type="InterPro" id="IPR014732">
    <property type="entry name" value="OMPdecase"/>
</dbReference>
<evidence type="ECO:0000256" key="5">
    <source>
        <dbReference type="ARBA" id="ARBA00022975"/>
    </source>
</evidence>
<keyword evidence="12" id="KW-1185">Reference proteome</keyword>
<dbReference type="Proteomes" id="UP000024332">
    <property type="component" value="Unassembled WGS sequence"/>
</dbReference>
<dbReference type="InterPro" id="IPR011060">
    <property type="entry name" value="RibuloseP-bd_barrel"/>
</dbReference>
<dbReference type="GO" id="GO:0004590">
    <property type="term" value="F:orotidine-5'-phosphate decarboxylase activity"/>
    <property type="evidence" value="ECO:0007669"/>
    <property type="project" value="UniProtKB-EC"/>
</dbReference>
<feature type="binding site" evidence="9">
    <location>
        <position position="28"/>
    </location>
    <ligand>
        <name>substrate</name>
    </ligand>
</feature>
<feature type="domain" description="Orotidine 5'-phosphate decarboxylase" evidence="10">
    <location>
        <begin position="3"/>
        <end position="199"/>
    </location>
</feature>
<evidence type="ECO:0000313" key="11">
    <source>
        <dbReference type="EMBL" id="EZQ04832.1"/>
    </source>
</evidence>
<dbReference type="Gene3D" id="3.20.20.70">
    <property type="entry name" value="Aldolase class I"/>
    <property type="match status" value="1"/>
</dbReference>
<comment type="caution">
    <text evidence="11">The sequence shown here is derived from an EMBL/GenBank/DDBJ whole genome shotgun (WGS) entry which is preliminary data.</text>
</comment>
<evidence type="ECO:0000256" key="2">
    <source>
        <dbReference type="ARBA" id="ARBA00012321"/>
    </source>
</evidence>
<feature type="active site" description="For OMPdecase activity" evidence="8">
    <location>
        <position position="58"/>
    </location>
</feature>
<comment type="pathway">
    <text evidence="1">Pyrimidine metabolism; UMP biosynthesis via de novo pathway; UMP from orotate: step 2/2.</text>
</comment>
<reference evidence="11 12" key="1">
    <citation type="submission" date="2014-03" db="EMBL/GenBank/DDBJ databases">
        <title>Draft genome sequence of the novel thermoacidophilic archaea Acidianus copahuensis ALE1 strain, isolated from Copahue volcanic area in Neuquen Argentina.</title>
        <authorList>
            <person name="Urbieta M.S."/>
            <person name="Rascovan N."/>
            <person name="Castro C."/>
            <person name="Revale S."/>
            <person name="Giaveno M.A."/>
            <person name="Vazquez M.P."/>
            <person name="Donati E.R."/>
        </authorList>
    </citation>
    <scope>NUCLEOTIDE SEQUENCE [LARGE SCALE GENOMIC DNA]</scope>
    <source>
        <strain evidence="11 12">ALE1</strain>
    </source>
</reference>
<dbReference type="InterPro" id="IPR013785">
    <property type="entry name" value="Aldolase_TIM"/>
</dbReference>
<name>A0A031LLA8_9CREN</name>
<feature type="binding site" evidence="9">
    <location>
        <position position="184"/>
    </location>
    <ligand>
        <name>substrate</name>
    </ligand>
</feature>
<dbReference type="GO" id="GO:0006207">
    <property type="term" value="P:'de novo' pyrimidine nucleobase biosynthetic process"/>
    <property type="evidence" value="ECO:0007669"/>
    <property type="project" value="InterPro"/>
</dbReference>
<keyword evidence="6" id="KW-0456">Lyase</keyword>
<accession>A0A031LLA8</accession>
<dbReference type="GO" id="GO:0044205">
    <property type="term" value="P:'de novo' UMP biosynthetic process"/>
    <property type="evidence" value="ECO:0007669"/>
    <property type="project" value="UniProtKB-UniPathway"/>
</dbReference>
<evidence type="ECO:0000256" key="8">
    <source>
        <dbReference type="PIRSR" id="PIRSR614732-1"/>
    </source>
</evidence>
<evidence type="ECO:0000256" key="1">
    <source>
        <dbReference type="ARBA" id="ARBA00004861"/>
    </source>
</evidence>
<sequence length="216" mass="23710">MNRIILALDEVIQRDKIMQIQEYIYAVKIGYPLLLQLGVGGVNELLSGVKVKRILDLKLADIGNTMIKIVSKIPGDGVIAHAFIGVEGALDELKRFLDSTGEKLYLLLSMSHIGWNDSFYDYLKDVANEIKPYGIVAPATRSGILQKIRHDFPSLEIISPGVGVQGSLPGDALCNGADYEIIGRSIYSSLDPIGKVKEISKLQEERILECKGAKGR</sequence>
<dbReference type="GO" id="GO:0005829">
    <property type="term" value="C:cytosol"/>
    <property type="evidence" value="ECO:0007669"/>
    <property type="project" value="TreeGrafter"/>
</dbReference>
<dbReference type="PANTHER" id="PTHR32119">
    <property type="entry name" value="OROTIDINE 5'-PHOSPHATE DECARBOXYLASE"/>
    <property type="match status" value="1"/>
</dbReference>